<comment type="caution">
    <text evidence="1">The sequence shown here is derived from an EMBL/GenBank/DDBJ whole genome shotgun (WGS) entry which is preliminary data.</text>
</comment>
<dbReference type="Proteomes" id="UP001085076">
    <property type="component" value="Miscellaneous, Linkage group lg07"/>
</dbReference>
<accession>A0A9D5C7E8</accession>
<proteinExistence type="predicted"/>
<dbReference type="AlphaFoldDB" id="A0A9D5C7E8"/>
<name>A0A9D5C7E8_9LILI</name>
<organism evidence="1 2">
    <name type="scientific">Dioscorea zingiberensis</name>
    <dbReference type="NCBI Taxonomy" id="325984"/>
    <lineage>
        <taxon>Eukaryota</taxon>
        <taxon>Viridiplantae</taxon>
        <taxon>Streptophyta</taxon>
        <taxon>Embryophyta</taxon>
        <taxon>Tracheophyta</taxon>
        <taxon>Spermatophyta</taxon>
        <taxon>Magnoliopsida</taxon>
        <taxon>Liliopsida</taxon>
        <taxon>Dioscoreales</taxon>
        <taxon>Dioscoreaceae</taxon>
        <taxon>Dioscorea</taxon>
    </lineage>
</organism>
<reference evidence="1" key="2">
    <citation type="journal article" date="2022" name="Hortic Res">
        <title>The genome of Dioscorea zingiberensis sheds light on the biosynthesis, origin and evolution of the medicinally important diosgenin saponins.</title>
        <authorList>
            <person name="Li Y."/>
            <person name="Tan C."/>
            <person name="Li Z."/>
            <person name="Guo J."/>
            <person name="Li S."/>
            <person name="Chen X."/>
            <person name="Wang C."/>
            <person name="Dai X."/>
            <person name="Yang H."/>
            <person name="Song W."/>
            <person name="Hou L."/>
            <person name="Xu J."/>
            <person name="Tong Z."/>
            <person name="Xu A."/>
            <person name="Yuan X."/>
            <person name="Wang W."/>
            <person name="Yang Q."/>
            <person name="Chen L."/>
            <person name="Sun Z."/>
            <person name="Wang K."/>
            <person name="Pan B."/>
            <person name="Chen J."/>
            <person name="Bao Y."/>
            <person name="Liu F."/>
            <person name="Qi X."/>
            <person name="Gang D.R."/>
            <person name="Wen J."/>
            <person name="Li J."/>
        </authorList>
    </citation>
    <scope>NUCLEOTIDE SEQUENCE</scope>
    <source>
        <strain evidence="1">Dzin_1.0</strain>
    </source>
</reference>
<sequence length="115" mass="13735">MEELCRSFRLDGRSKSSRLVLESVSSECTAQTGYERLSQSMRFEDVAELKRRPKTWRFLSRVFFRIDSSNVKYAFEKKNKEKNRSSSWLPDPEKRWPIQVLIIKQNIFVSVHLPY</sequence>
<evidence type="ECO:0000313" key="1">
    <source>
        <dbReference type="EMBL" id="KAJ0967764.1"/>
    </source>
</evidence>
<protein>
    <submittedName>
        <fullName evidence="1">Uncharacterized protein</fullName>
    </submittedName>
</protein>
<dbReference type="EMBL" id="JAGGNH010000007">
    <property type="protein sequence ID" value="KAJ0967764.1"/>
    <property type="molecule type" value="Genomic_DNA"/>
</dbReference>
<keyword evidence="2" id="KW-1185">Reference proteome</keyword>
<evidence type="ECO:0000313" key="2">
    <source>
        <dbReference type="Proteomes" id="UP001085076"/>
    </source>
</evidence>
<reference evidence="1" key="1">
    <citation type="submission" date="2021-03" db="EMBL/GenBank/DDBJ databases">
        <authorList>
            <person name="Li Z."/>
            <person name="Yang C."/>
        </authorList>
    </citation>
    <scope>NUCLEOTIDE SEQUENCE</scope>
    <source>
        <strain evidence="1">Dzin_1.0</strain>
        <tissue evidence="1">Leaf</tissue>
    </source>
</reference>
<gene>
    <name evidence="1" type="ORF">J5N97_024681</name>
</gene>
<dbReference type="OrthoDB" id="787091at2759"/>